<keyword evidence="3" id="KW-1185">Reference proteome</keyword>
<dbReference type="EMBL" id="ONZG01000002">
    <property type="protein sequence ID" value="SPJ27318.1"/>
    <property type="molecule type" value="Genomic_DNA"/>
</dbReference>
<proteinExistence type="predicted"/>
<evidence type="ECO:0000256" key="1">
    <source>
        <dbReference type="SAM" id="Phobius"/>
    </source>
</evidence>
<keyword evidence="1" id="KW-0472">Membrane</keyword>
<feature type="transmembrane region" description="Helical" evidence="1">
    <location>
        <begin position="94"/>
        <end position="113"/>
    </location>
</feature>
<gene>
    <name evidence="2" type="ORF">TRM7615_00802</name>
</gene>
<reference evidence="3" key="1">
    <citation type="submission" date="2018-03" db="EMBL/GenBank/DDBJ databases">
        <authorList>
            <person name="Rodrigo-Torres L."/>
            <person name="Arahal R. D."/>
            <person name="Lucena T."/>
        </authorList>
    </citation>
    <scope>NUCLEOTIDE SEQUENCE [LARGE SCALE GENOMIC DNA]</scope>
    <source>
        <strain evidence="3">CECT 7615</strain>
    </source>
</reference>
<keyword evidence="1" id="KW-1133">Transmembrane helix</keyword>
<organism evidence="2 3">
    <name type="scientific">Falsiruegeria mediterranea M17</name>
    <dbReference type="NCBI Taxonomy" id="1200281"/>
    <lineage>
        <taxon>Bacteria</taxon>
        <taxon>Pseudomonadati</taxon>
        <taxon>Pseudomonadota</taxon>
        <taxon>Alphaproteobacteria</taxon>
        <taxon>Rhodobacterales</taxon>
        <taxon>Roseobacteraceae</taxon>
        <taxon>Falsiruegeria</taxon>
    </lineage>
</organism>
<protein>
    <recommendedName>
        <fullName evidence="4">Cxxc_20_cxxc protein</fullName>
    </recommendedName>
</protein>
<accession>A0A2R8C4F8</accession>
<name>A0A2R8C4F8_9RHOB</name>
<evidence type="ECO:0000313" key="2">
    <source>
        <dbReference type="EMBL" id="SPJ27318.1"/>
    </source>
</evidence>
<dbReference type="Proteomes" id="UP000244898">
    <property type="component" value="Unassembled WGS sequence"/>
</dbReference>
<feature type="transmembrane region" description="Helical" evidence="1">
    <location>
        <begin position="60"/>
        <end position="82"/>
    </location>
</feature>
<keyword evidence="1" id="KW-0812">Transmembrane</keyword>
<evidence type="ECO:0000313" key="3">
    <source>
        <dbReference type="Proteomes" id="UP000244898"/>
    </source>
</evidence>
<dbReference type="AlphaFoldDB" id="A0A2R8C4F8"/>
<dbReference type="RefSeq" id="WP_108785615.1">
    <property type="nucleotide sequence ID" value="NZ_ONZG01000002.1"/>
</dbReference>
<evidence type="ECO:0008006" key="4">
    <source>
        <dbReference type="Google" id="ProtNLM"/>
    </source>
</evidence>
<sequence>MIGPGSILSNFRCPNCGTFQPSFQMWRTNPWRGPLLFPQLEFHVCRTCQVHLKLSNEKRWVVGCLLLPTAIFSSFTALWMLLGTSSFTYVDDSGTTELTFAGGVLLCFAGIYLPAQLLRRLFKLEIVE</sequence>